<reference evidence="18" key="3">
    <citation type="journal article" date="2019" name="J. ISSAAS">
        <title>Genomics, evolutionary history and diagnostics of the Alternaria alternata species group including apple and Asian pear pathotypes.</title>
        <authorList>
            <person name="Armitage A.D."/>
            <person name="Cockerton H.M."/>
            <person name="Sreenivasaprasad S."/>
            <person name="Woodhall J."/>
            <person name="Lane C."/>
            <person name="Harrison R.J."/>
            <person name="Clarkson J.P."/>
        </authorList>
    </citation>
    <scope>NUCLEOTIDE SEQUENCE</scope>
    <source>
        <strain evidence="18">FERA 1082</strain>
    </source>
</reference>
<evidence type="ECO:0000313" key="18">
    <source>
        <dbReference type="EMBL" id="RYN19751.1"/>
    </source>
</evidence>
<dbReference type="InterPro" id="IPR001757">
    <property type="entry name" value="P_typ_ATPase"/>
</dbReference>
<dbReference type="PANTHER" id="PTHR43520:SF32">
    <property type="entry name" value="COPPER RESISTANCE P-TYPE ATPASE (EUROFUNG)"/>
    <property type="match status" value="1"/>
</dbReference>
<dbReference type="PANTHER" id="PTHR43520">
    <property type="entry name" value="ATP7, ISOFORM B"/>
    <property type="match status" value="1"/>
</dbReference>
<dbReference type="GO" id="GO:0005507">
    <property type="term" value="F:copper ion binding"/>
    <property type="evidence" value="ECO:0007669"/>
    <property type="project" value="InterPro"/>
</dbReference>
<dbReference type="Gene3D" id="3.40.1110.10">
    <property type="entry name" value="Calcium-transporting ATPase, cytoplasmic domain N"/>
    <property type="match status" value="1"/>
</dbReference>
<sequence length="1161" mass="126815">MDSLILLVSNLHCPSCVSHVQDVLSHLPGIESASEVSLITQTIRVVHDNTVISPHEIIEALVKSALEIKHVIHLNSQGHQVADYDVSDANTLTTGGERPQKSHIDSCEACQKGWQGKDSSVNATSSTAIVTKVDVNPNIINIQDPSQDDRYNASISIEGMSCGSCTGKVIRSLDKLPFVSKASVDLLSHTGVVEFFERQNLDIILNQIEDLGYKATPIQVVEPKPKPKRDVTYTASLSIEGMSCGSCTGKIRKGLEDLPFVAEIEVDLLNNSGSVSFTGDKSNVSKILQKVSDIGYKATLVEIALPTALVAPEERVVDFAIEGMHCEQCPERIVDVLNESYRGKDLSRFRITRNPTMKEPHLQITYTPSLPEGLSLRRFISTVEAIDQAFSVYIKHPPTIEERSRRIQRQELQAILVRMIFVGIFAIPSLILGVVYMSLVPKHNPTRMWFEEPIWVGSAMRIDWALFIMTTPVMFFGTDIFHRRAFKEIWAMWKPGSTIPLLRRFYRFGSMNLLISVGTSVAYVSSLAVLAMNAARKSGENGSMRMSSSYFDVVTFLTFFILIGRFLEAYSKAKTGDTVARLAKLRPNEALLVEEDQSITKIPVDQLELGDVVQVPRGHSPPADGLVKQGGSFSFDESSLTGESKPVRKAKGDVVFTGTINVADPIEIVVTGLGGTSMLDQIIEAVRRGQAKRAPIERIADVLTGYFVPVVTLLAIVTWVTWLSLGVSGRLPDAWLDVPEGGWPFWSLEFAIAVFVVACPCGIGLAAPTALFVGGGLAAKKGVLVQGGGQAFQEASNLDVIVFDKTGTLTQGQMKVTDFDHLHEDIPQDRLFLMAMAMEGLSNHPVAQAIVAYCDSKLNQMAMTDVQELPGYGMTAKFTFSENSKERIVEAAIGNARLLDFLNKNDEPIAKEDENTPSSHTRLQEALCHHQSQGHSIAIIAVRRSELYEAAGIFALSDPIRPEAPKVIAALRNLGLSVHLCTGDNDVTAHAIAAQLDIPVENVRAGVLPQGKSEYINELQHPAGGRRRLVAFTGDGLNDTPALTAADVSISMSSGSDIAMNASSFILVNSHLEAIYDLLTVSRRVFFRVKLNFFWAAIYNITLIPVAAGVLYMVGASDTHPGWRMSPVWASVAMAGSSVSVILSSLALKLPELRWPSRKKN</sequence>
<dbReference type="SUPFAM" id="SSF81665">
    <property type="entry name" value="Calcium ATPase, transmembrane domain M"/>
    <property type="match status" value="1"/>
</dbReference>
<evidence type="ECO:0000256" key="6">
    <source>
        <dbReference type="ARBA" id="ARBA00022737"/>
    </source>
</evidence>
<feature type="transmembrane region" description="Helical" evidence="15">
    <location>
        <begin position="1093"/>
        <end position="1116"/>
    </location>
</feature>
<keyword evidence="4 15" id="KW-0812">Transmembrane</keyword>
<evidence type="ECO:0000256" key="2">
    <source>
        <dbReference type="ARBA" id="ARBA00006024"/>
    </source>
</evidence>
<dbReference type="InterPro" id="IPR036412">
    <property type="entry name" value="HAD-like_sf"/>
</dbReference>
<dbReference type="InterPro" id="IPR008250">
    <property type="entry name" value="ATPase_P-typ_transduc_dom_A_sf"/>
</dbReference>
<dbReference type="Pfam" id="PF00122">
    <property type="entry name" value="E1-E2_ATPase"/>
    <property type="match status" value="1"/>
</dbReference>
<feature type="transmembrane region" description="Helical" evidence="15">
    <location>
        <begin position="1128"/>
        <end position="1150"/>
    </location>
</feature>
<dbReference type="Proteomes" id="UP000292340">
    <property type="component" value="Unassembled WGS sequence"/>
</dbReference>
<dbReference type="InterPro" id="IPR018303">
    <property type="entry name" value="ATPase_P-typ_P_site"/>
</dbReference>
<dbReference type="Pfam" id="PF00702">
    <property type="entry name" value="Hydrolase"/>
    <property type="match status" value="1"/>
</dbReference>
<proteinExistence type="inferred from homology"/>
<evidence type="ECO:0000313" key="19">
    <source>
        <dbReference type="EMBL" id="RYN82961.1"/>
    </source>
</evidence>
<dbReference type="NCBIfam" id="TIGR01525">
    <property type="entry name" value="ATPase-IB_hvy"/>
    <property type="match status" value="1"/>
</dbReference>
<dbReference type="InterPro" id="IPR036163">
    <property type="entry name" value="HMA_dom_sf"/>
</dbReference>
<feature type="domain" description="HMA" evidence="16">
    <location>
        <begin position="2"/>
        <end position="69"/>
    </location>
</feature>
<dbReference type="GO" id="GO:0016020">
    <property type="term" value="C:membrane"/>
    <property type="evidence" value="ECO:0007669"/>
    <property type="project" value="UniProtKB-SubCell"/>
</dbReference>
<dbReference type="NCBIfam" id="TIGR00003">
    <property type="entry name" value="copper ion binding protein"/>
    <property type="match status" value="1"/>
</dbReference>
<dbReference type="EMBL" id="PDXB01000110">
    <property type="protein sequence ID" value="RYN15642.1"/>
    <property type="molecule type" value="Genomic_DNA"/>
</dbReference>
<dbReference type="PROSITE" id="PS00154">
    <property type="entry name" value="ATPASE_E1_E2"/>
    <property type="match status" value="1"/>
</dbReference>
<evidence type="ECO:0000256" key="15">
    <source>
        <dbReference type="RuleBase" id="RU362081"/>
    </source>
</evidence>
<dbReference type="GO" id="GO:0005524">
    <property type="term" value="F:ATP binding"/>
    <property type="evidence" value="ECO:0007669"/>
    <property type="project" value="UniProtKB-UniRule"/>
</dbReference>
<dbReference type="InterPro" id="IPR023214">
    <property type="entry name" value="HAD_sf"/>
</dbReference>
<dbReference type="GO" id="GO:0043682">
    <property type="term" value="F:P-type divalent copper transporter activity"/>
    <property type="evidence" value="ECO:0007669"/>
    <property type="project" value="TreeGrafter"/>
</dbReference>
<dbReference type="SUPFAM" id="SSF55008">
    <property type="entry name" value="HMA, heavy metal-associated domain"/>
    <property type="match status" value="3"/>
</dbReference>
<dbReference type="GO" id="GO:0055070">
    <property type="term" value="P:copper ion homeostasis"/>
    <property type="evidence" value="ECO:0007669"/>
    <property type="project" value="TreeGrafter"/>
</dbReference>
<dbReference type="EMBL" id="PDXF01000221">
    <property type="protein sequence ID" value="RYN82961.1"/>
    <property type="molecule type" value="Genomic_DNA"/>
</dbReference>
<feature type="domain" description="HMA" evidence="16">
    <location>
        <begin position="233"/>
        <end position="299"/>
    </location>
</feature>
<dbReference type="OrthoDB" id="432719at2759"/>
<evidence type="ECO:0000256" key="1">
    <source>
        <dbReference type="ARBA" id="ARBA00004127"/>
    </source>
</evidence>
<evidence type="ECO:0000256" key="4">
    <source>
        <dbReference type="ARBA" id="ARBA00022692"/>
    </source>
</evidence>
<dbReference type="InterPro" id="IPR006122">
    <property type="entry name" value="HMA_Cu_ion-bd"/>
</dbReference>
<keyword evidence="3" id="KW-0813">Transport</keyword>
<keyword evidence="6" id="KW-0677">Repeat</keyword>
<evidence type="ECO:0000256" key="9">
    <source>
        <dbReference type="ARBA" id="ARBA00022842"/>
    </source>
</evidence>
<dbReference type="Gene3D" id="3.40.50.1000">
    <property type="entry name" value="HAD superfamily/HAD-like"/>
    <property type="match status" value="1"/>
</dbReference>
<keyword evidence="10" id="KW-1278">Translocase</keyword>
<dbReference type="SFLD" id="SFLDS00003">
    <property type="entry name" value="Haloacid_Dehalogenase"/>
    <property type="match status" value="1"/>
</dbReference>
<dbReference type="NCBIfam" id="TIGR01494">
    <property type="entry name" value="ATPase_P-type"/>
    <property type="match status" value="2"/>
</dbReference>
<evidence type="ECO:0000256" key="11">
    <source>
        <dbReference type="ARBA" id="ARBA00022989"/>
    </source>
</evidence>
<keyword evidence="14 15" id="KW-0472">Membrane</keyword>
<evidence type="ECO:0000256" key="5">
    <source>
        <dbReference type="ARBA" id="ARBA00022723"/>
    </source>
</evidence>
<keyword evidence="21" id="KW-1185">Reference proteome</keyword>
<evidence type="ECO:0000313" key="17">
    <source>
        <dbReference type="EMBL" id="RYN15642.1"/>
    </source>
</evidence>
<evidence type="ECO:0000313" key="20">
    <source>
        <dbReference type="Proteomes" id="UP000292402"/>
    </source>
</evidence>
<accession>A0A4Q4LXH9</accession>
<name>A0A4Q4LXH9_9PLEO</name>
<dbReference type="PRINTS" id="PR00119">
    <property type="entry name" value="CATATPASE"/>
</dbReference>
<keyword evidence="8 15" id="KW-0067">ATP-binding</keyword>
<dbReference type="FunFam" id="2.70.150.10:FF:000068">
    <property type="entry name" value="Copper resistance-associated P-type ATPase"/>
    <property type="match status" value="1"/>
</dbReference>
<dbReference type="SFLD" id="SFLDF00027">
    <property type="entry name" value="p-type_atpase"/>
    <property type="match status" value="1"/>
</dbReference>
<gene>
    <name evidence="18" type="ORF">AA0114_g12991</name>
    <name evidence="17" type="ORF">AA0115_g12920</name>
    <name evidence="19" type="ORF">AA0119_g13366</name>
</gene>
<keyword evidence="7 15" id="KW-0547">Nucleotide-binding</keyword>
<evidence type="ECO:0000256" key="12">
    <source>
        <dbReference type="ARBA" id="ARBA00023008"/>
    </source>
</evidence>
<keyword evidence="5 15" id="KW-0479">Metal-binding</keyword>
<dbReference type="CDD" id="cd00371">
    <property type="entry name" value="HMA"/>
    <property type="match status" value="3"/>
</dbReference>
<comment type="caution">
    <text evidence="18">The sequence shown here is derived from an EMBL/GenBank/DDBJ whole genome shotgun (WGS) entry which is preliminary data.</text>
</comment>
<keyword evidence="13" id="KW-0406">Ion transport</keyword>
<dbReference type="InterPro" id="IPR027256">
    <property type="entry name" value="P-typ_ATPase_IB"/>
</dbReference>
<dbReference type="Proteomes" id="UP000293195">
    <property type="component" value="Unassembled WGS sequence"/>
</dbReference>
<keyword evidence="9" id="KW-0460">Magnesium</keyword>
<feature type="domain" description="HMA" evidence="16">
    <location>
        <begin position="151"/>
        <end position="216"/>
    </location>
</feature>
<dbReference type="InterPro" id="IPR023299">
    <property type="entry name" value="ATPase_P-typ_cyto_dom_N"/>
</dbReference>
<evidence type="ECO:0000256" key="7">
    <source>
        <dbReference type="ARBA" id="ARBA00022741"/>
    </source>
</evidence>
<dbReference type="InterPro" id="IPR023298">
    <property type="entry name" value="ATPase_P-typ_TM_dom_sf"/>
</dbReference>
<feature type="transmembrane region" description="Helical" evidence="15">
    <location>
        <begin position="745"/>
        <end position="773"/>
    </location>
</feature>
<evidence type="ECO:0000256" key="13">
    <source>
        <dbReference type="ARBA" id="ARBA00023065"/>
    </source>
</evidence>
<dbReference type="PROSITE" id="PS01047">
    <property type="entry name" value="HMA_1"/>
    <property type="match status" value="3"/>
</dbReference>
<feature type="transmembrane region" description="Helical" evidence="15">
    <location>
        <begin position="547"/>
        <end position="567"/>
    </location>
</feature>
<dbReference type="Pfam" id="PF00403">
    <property type="entry name" value="HMA"/>
    <property type="match status" value="3"/>
</dbReference>
<dbReference type="Proteomes" id="UP000292402">
    <property type="component" value="Unassembled WGS sequence"/>
</dbReference>
<feature type="transmembrane region" description="Helical" evidence="15">
    <location>
        <begin position="702"/>
        <end position="725"/>
    </location>
</feature>
<protein>
    <submittedName>
        <fullName evidence="18">Copper-exporting P-type ATPase A</fullName>
    </submittedName>
</protein>
<keyword evidence="11 15" id="KW-1133">Transmembrane helix</keyword>
<dbReference type="InterPro" id="IPR044492">
    <property type="entry name" value="P_typ_ATPase_HD_dom"/>
</dbReference>
<feature type="transmembrane region" description="Helical" evidence="15">
    <location>
        <begin position="513"/>
        <end position="535"/>
    </location>
</feature>
<dbReference type="SUPFAM" id="SSF56784">
    <property type="entry name" value="HAD-like"/>
    <property type="match status" value="1"/>
</dbReference>
<evidence type="ECO:0000313" key="21">
    <source>
        <dbReference type="Proteomes" id="UP000293195"/>
    </source>
</evidence>
<dbReference type="SUPFAM" id="SSF81653">
    <property type="entry name" value="Calcium ATPase, transduction domain A"/>
    <property type="match status" value="1"/>
</dbReference>
<dbReference type="InterPro" id="IPR017969">
    <property type="entry name" value="Heavy-metal-associated_CS"/>
</dbReference>
<evidence type="ECO:0000256" key="8">
    <source>
        <dbReference type="ARBA" id="ARBA00022840"/>
    </source>
</evidence>
<feature type="transmembrane region" description="Helical" evidence="15">
    <location>
        <begin position="415"/>
        <end position="439"/>
    </location>
</feature>
<keyword evidence="12" id="KW-0186">Copper</keyword>
<reference evidence="17" key="1">
    <citation type="submission" date="2017-10" db="EMBL/GenBank/DDBJ databases">
        <authorList>
            <person name="Armitage A.D."/>
            <person name="Barbara D.J."/>
            <person name="Woodhall J.W."/>
            <person name="Sreenivasaprasad S."/>
            <person name="Lane C.R."/>
            <person name="Clarkson J.P."/>
            <person name="Harrison R.J."/>
        </authorList>
    </citation>
    <scope>NUCLEOTIDE SEQUENCE</scope>
    <source>
        <strain evidence="17">FERA 1164</strain>
        <strain evidence="19">FERA 635</strain>
    </source>
</reference>
<evidence type="ECO:0000259" key="16">
    <source>
        <dbReference type="PROSITE" id="PS50846"/>
    </source>
</evidence>
<evidence type="ECO:0000256" key="10">
    <source>
        <dbReference type="ARBA" id="ARBA00022967"/>
    </source>
</evidence>
<dbReference type="SFLD" id="SFLDG00002">
    <property type="entry name" value="C1.7:_P-type_atpase_like"/>
    <property type="match status" value="1"/>
</dbReference>
<evidence type="ECO:0000256" key="3">
    <source>
        <dbReference type="ARBA" id="ARBA00022448"/>
    </source>
</evidence>
<dbReference type="InterPro" id="IPR059000">
    <property type="entry name" value="ATPase_P-type_domA"/>
</dbReference>
<evidence type="ECO:0000256" key="14">
    <source>
        <dbReference type="ARBA" id="ARBA00023136"/>
    </source>
</evidence>
<dbReference type="PROSITE" id="PS50846">
    <property type="entry name" value="HMA_2"/>
    <property type="match status" value="3"/>
</dbReference>
<dbReference type="AlphaFoldDB" id="A0A4Q4LXH9"/>
<comment type="similarity">
    <text evidence="2 15">Belongs to the cation transport ATPase (P-type) (TC 3.A.3) family. Type IB subfamily.</text>
</comment>
<dbReference type="InterPro" id="IPR006121">
    <property type="entry name" value="HMA_dom"/>
</dbReference>
<dbReference type="SUPFAM" id="SSF81660">
    <property type="entry name" value="Metal cation-transporting ATPase, ATP-binding domain N"/>
    <property type="match status" value="1"/>
</dbReference>
<dbReference type="Gene3D" id="3.30.70.100">
    <property type="match status" value="3"/>
</dbReference>
<reference evidence="17 20" key="2">
    <citation type="journal article" date="2019" name="bioRxiv">
        <title>Genomics, evolutionary history and diagnostics of the Alternaria alternata species group including apple and Asian pear pathotypes.</title>
        <authorList>
            <person name="Armitage A.D."/>
            <person name="Cockerton H.M."/>
            <person name="Sreenivasaprasad S."/>
            <person name="Woodhall J.W."/>
            <person name="Lane C.R."/>
            <person name="Harrison R.J."/>
            <person name="Clarkson J.P."/>
        </authorList>
    </citation>
    <scope>NUCLEOTIDE SEQUENCE [LARGE SCALE GENOMIC DNA]</scope>
    <source>
        <strain evidence="20">FERA 1082</strain>
        <strain evidence="17">FERA 1164</strain>
        <strain evidence="19">FERA 635</strain>
    </source>
</reference>
<dbReference type="CDD" id="cd02094">
    <property type="entry name" value="P-type_ATPase_Cu-like"/>
    <property type="match status" value="1"/>
</dbReference>
<dbReference type="GO" id="GO:0016887">
    <property type="term" value="F:ATP hydrolysis activity"/>
    <property type="evidence" value="ECO:0007669"/>
    <property type="project" value="InterPro"/>
</dbReference>
<dbReference type="Gene3D" id="2.70.150.10">
    <property type="entry name" value="Calcium-transporting ATPase, cytoplasmic transduction domain A"/>
    <property type="match status" value="1"/>
</dbReference>
<comment type="subcellular location">
    <subcellularLocation>
        <location evidence="1">Endomembrane system</location>
        <topology evidence="1">Multi-pass membrane protein</topology>
    </subcellularLocation>
    <subcellularLocation>
        <location evidence="15">Membrane</location>
    </subcellularLocation>
</comment>
<organism evidence="18 20">
    <name type="scientific">Alternaria tenuissima</name>
    <dbReference type="NCBI Taxonomy" id="119927"/>
    <lineage>
        <taxon>Eukaryota</taxon>
        <taxon>Fungi</taxon>
        <taxon>Dikarya</taxon>
        <taxon>Ascomycota</taxon>
        <taxon>Pezizomycotina</taxon>
        <taxon>Dothideomycetes</taxon>
        <taxon>Pleosporomycetidae</taxon>
        <taxon>Pleosporales</taxon>
        <taxon>Pleosporineae</taxon>
        <taxon>Pleosporaceae</taxon>
        <taxon>Alternaria</taxon>
        <taxon>Alternaria sect. Alternaria</taxon>
        <taxon>Alternaria alternata complex</taxon>
    </lineage>
</organism>
<dbReference type="FunFam" id="3.30.70.100:FF:000001">
    <property type="entry name" value="ATPase copper transporting beta"/>
    <property type="match status" value="1"/>
</dbReference>
<dbReference type="EMBL" id="PDXA01000139">
    <property type="protein sequence ID" value="RYN19751.1"/>
    <property type="molecule type" value="Genomic_DNA"/>
</dbReference>